<dbReference type="KEGG" id="reb:XU06_03900"/>
<dbReference type="Proteomes" id="UP000502345">
    <property type="component" value="Chromosome"/>
</dbReference>
<reference evidence="2 4" key="1">
    <citation type="submission" date="2020-03" db="EMBL/GenBank/DDBJ databases">
        <title>Screen low temperature-resistant strains for efficient degradation of petroleum hydrocarbons under the low temperature.</title>
        <authorList>
            <person name="Wang Y."/>
            <person name="Chen J."/>
        </authorList>
    </citation>
    <scope>NUCLEOTIDE SEQUENCE [LARGE SCALE GENOMIC DNA]</scope>
    <source>
        <strain evidence="2 4">KB1</strain>
    </source>
</reference>
<reference evidence="1 5" key="2">
    <citation type="submission" date="2020-12" db="EMBL/GenBank/DDBJ databases">
        <title>Draft genome sequence of furan degrading bacterial strain FUR100.</title>
        <authorList>
            <person name="Woiski C."/>
        </authorList>
    </citation>
    <scope>NUCLEOTIDE SEQUENCE [LARGE SCALE GENOMIC DNA]</scope>
    <source>
        <strain evidence="1 5">FUR100</strain>
    </source>
</reference>
<dbReference type="OrthoDB" id="4554341at2"/>
<accession>A0A0E3VBA9</accession>
<dbReference type="Proteomes" id="UP000627573">
    <property type="component" value="Unassembled WGS sequence"/>
</dbReference>
<protein>
    <recommendedName>
        <fullName evidence="6">Ferredoxin</fullName>
    </recommendedName>
</protein>
<organism evidence="1 5">
    <name type="scientific">Rhodococcus erythropolis</name>
    <name type="common">Arthrobacter picolinophilus</name>
    <dbReference type="NCBI Taxonomy" id="1833"/>
    <lineage>
        <taxon>Bacteria</taxon>
        <taxon>Bacillati</taxon>
        <taxon>Actinomycetota</taxon>
        <taxon>Actinomycetes</taxon>
        <taxon>Mycobacteriales</taxon>
        <taxon>Nocardiaceae</taxon>
        <taxon>Rhodococcus</taxon>
        <taxon>Rhodococcus erythropolis group</taxon>
    </lineage>
</organism>
<evidence type="ECO:0000313" key="1">
    <source>
        <dbReference type="EMBL" id="MBH5143814.1"/>
    </source>
</evidence>
<evidence type="ECO:0000313" key="4">
    <source>
        <dbReference type="Proteomes" id="UP000502345"/>
    </source>
</evidence>
<dbReference type="GeneID" id="57489021"/>
<evidence type="ECO:0008006" key="6">
    <source>
        <dbReference type="Google" id="ProtNLM"/>
    </source>
</evidence>
<dbReference type="Proteomes" id="UP001230933">
    <property type="component" value="Chromosome"/>
</dbReference>
<dbReference type="EMBL" id="JAECSB010000044">
    <property type="protein sequence ID" value="MBH5143814.1"/>
    <property type="molecule type" value="Genomic_DNA"/>
</dbReference>
<dbReference type="EMBL" id="CP050124">
    <property type="protein sequence ID" value="QIP38138.1"/>
    <property type="molecule type" value="Genomic_DNA"/>
</dbReference>
<dbReference type="AlphaFoldDB" id="A0A0E3VBA9"/>
<evidence type="ECO:0000313" key="3">
    <source>
        <dbReference type="EMBL" id="WGV50419.1"/>
    </source>
</evidence>
<keyword evidence="5" id="KW-1185">Reference proteome</keyword>
<sequence length="123" mass="13392">MSASIGTDARWARWAKAPDFAGQTERLEAIAAQTIEDKHEYLDSGLQEVDCKACGACVLVRKNTYKHTSVQWTSDPALRCHTFKEAIASGQSTALKDGCPKLHDSIADAVRDGTITVRDPEVS</sequence>
<dbReference type="RefSeq" id="WP_007734099.1">
    <property type="nucleotide sequence ID" value="NZ_AP018733.1"/>
</dbReference>
<dbReference type="EMBL" id="CP124545">
    <property type="protein sequence ID" value="WGV50419.1"/>
    <property type="molecule type" value="Genomic_DNA"/>
</dbReference>
<name>A0A0E3VBA9_RHOER</name>
<reference evidence="3" key="3">
    <citation type="submission" date="2023-08" db="EMBL/GenBank/DDBJ databases">
        <title>Isolation and Characterization of Rhodococcus erythropolis MGMM8.</title>
        <authorList>
            <person name="Diabankana R.G.C."/>
            <person name="Afordoanyi D.M."/>
            <person name="Validov S.Z."/>
        </authorList>
    </citation>
    <scope>NUCLEOTIDE SEQUENCE</scope>
    <source>
        <strain evidence="3">MGMM8</strain>
    </source>
</reference>
<evidence type="ECO:0000313" key="5">
    <source>
        <dbReference type="Proteomes" id="UP000627573"/>
    </source>
</evidence>
<evidence type="ECO:0000313" key="2">
    <source>
        <dbReference type="EMBL" id="QIP38138.1"/>
    </source>
</evidence>
<proteinExistence type="predicted"/>
<gene>
    <name evidence="2" type="ORF">G9444_0894</name>
    <name evidence="1" type="ORF">I3517_14465</name>
    <name evidence="3" type="ORF">QIE55_04105</name>
</gene>